<dbReference type="InterPro" id="IPR039859">
    <property type="entry name" value="PFA4/ZDH16/20/ERF2-like"/>
</dbReference>
<keyword evidence="8 10" id="KW-0012">Acyltransferase</keyword>
<keyword evidence="2 10" id="KW-0808">Transferase</keyword>
<evidence type="ECO:0000256" key="11">
    <source>
        <dbReference type="SAM" id="MobiDB-lite"/>
    </source>
</evidence>
<reference evidence="13 14" key="1">
    <citation type="submission" date="2017-06" db="EMBL/GenBank/DDBJ databases">
        <title>A platform for efficient transgenesis in Macrostomum lignano, a flatworm model organism for stem cell research.</title>
        <authorList>
            <person name="Berezikov E."/>
        </authorList>
    </citation>
    <scope>NUCLEOTIDE SEQUENCE [LARGE SCALE GENOMIC DNA]</scope>
    <source>
        <strain evidence="13">DV1</strain>
        <tissue evidence="13">Whole organism</tissue>
    </source>
</reference>
<comment type="domain">
    <text evidence="10">The DHHC domain is required for palmitoyltransferase activity.</text>
</comment>
<comment type="similarity">
    <text evidence="10">Belongs to the DHHC palmitoyltransferase family.</text>
</comment>
<evidence type="ECO:0000256" key="3">
    <source>
        <dbReference type="ARBA" id="ARBA00022692"/>
    </source>
</evidence>
<dbReference type="OrthoDB" id="4096362at2759"/>
<keyword evidence="6" id="KW-0564">Palmitate</keyword>
<evidence type="ECO:0000313" key="14">
    <source>
        <dbReference type="Proteomes" id="UP000215902"/>
    </source>
</evidence>
<feature type="transmembrane region" description="Helical" evidence="10">
    <location>
        <begin position="27"/>
        <end position="53"/>
    </location>
</feature>
<dbReference type="GO" id="GO:0005783">
    <property type="term" value="C:endoplasmic reticulum"/>
    <property type="evidence" value="ECO:0007669"/>
    <property type="project" value="TreeGrafter"/>
</dbReference>
<feature type="domain" description="Palmitoyltransferase DHHC" evidence="12">
    <location>
        <begin position="118"/>
        <end position="247"/>
    </location>
</feature>
<dbReference type="STRING" id="282301.A0A267EUZ3"/>
<keyword evidence="7" id="KW-0449">Lipoprotein</keyword>
<evidence type="ECO:0000256" key="6">
    <source>
        <dbReference type="ARBA" id="ARBA00023139"/>
    </source>
</evidence>
<dbReference type="InterPro" id="IPR001594">
    <property type="entry name" value="Palmitoyltrfase_DHHC"/>
</dbReference>
<dbReference type="EC" id="2.3.1.225" evidence="10"/>
<name>A0A267EUZ3_9PLAT</name>
<evidence type="ECO:0000256" key="4">
    <source>
        <dbReference type="ARBA" id="ARBA00022989"/>
    </source>
</evidence>
<organism evidence="13 14">
    <name type="scientific">Macrostomum lignano</name>
    <dbReference type="NCBI Taxonomy" id="282301"/>
    <lineage>
        <taxon>Eukaryota</taxon>
        <taxon>Metazoa</taxon>
        <taxon>Spiralia</taxon>
        <taxon>Lophotrochozoa</taxon>
        <taxon>Platyhelminthes</taxon>
        <taxon>Rhabditophora</taxon>
        <taxon>Macrostomorpha</taxon>
        <taxon>Macrostomida</taxon>
        <taxon>Macrostomidae</taxon>
        <taxon>Macrostomum</taxon>
    </lineage>
</organism>
<keyword evidence="4 10" id="KW-1133">Transmembrane helix</keyword>
<evidence type="ECO:0000313" key="13">
    <source>
        <dbReference type="EMBL" id="PAA65370.1"/>
    </source>
</evidence>
<dbReference type="PANTHER" id="PTHR22883">
    <property type="entry name" value="ZINC FINGER DHHC DOMAIN CONTAINING PROTEIN"/>
    <property type="match status" value="1"/>
</dbReference>
<feature type="transmembrane region" description="Helical" evidence="10">
    <location>
        <begin position="166"/>
        <end position="189"/>
    </location>
</feature>
<protein>
    <recommendedName>
        <fullName evidence="10">Palmitoyltransferase</fullName>
        <ecNumber evidence="10">2.3.1.225</ecNumber>
    </recommendedName>
</protein>
<dbReference type="PROSITE" id="PS50216">
    <property type="entry name" value="DHHC"/>
    <property type="match status" value="1"/>
</dbReference>
<dbReference type="EMBL" id="NIVC01001659">
    <property type="protein sequence ID" value="PAA65370.1"/>
    <property type="molecule type" value="Genomic_DNA"/>
</dbReference>
<evidence type="ECO:0000256" key="10">
    <source>
        <dbReference type="RuleBase" id="RU079119"/>
    </source>
</evidence>
<comment type="subcellular location">
    <subcellularLocation>
        <location evidence="1">Endomembrane system</location>
        <topology evidence="1">Multi-pass membrane protein</topology>
    </subcellularLocation>
</comment>
<keyword evidence="3 10" id="KW-0812">Transmembrane</keyword>
<evidence type="ECO:0000256" key="8">
    <source>
        <dbReference type="ARBA" id="ARBA00023315"/>
    </source>
</evidence>
<proteinExistence type="inferred from homology"/>
<feature type="transmembrane region" description="Helical" evidence="10">
    <location>
        <begin position="59"/>
        <end position="77"/>
    </location>
</feature>
<comment type="catalytic activity">
    <reaction evidence="9 10">
        <text>L-cysteinyl-[protein] + hexadecanoyl-CoA = S-hexadecanoyl-L-cysteinyl-[protein] + CoA</text>
        <dbReference type="Rhea" id="RHEA:36683"/>
        <dbReference type="Rhea" id="RHEA-COMP:10131"/>
        <dbReference type="Rhea" id="RHEA-COMP:11032"/>
        <dbReference type="ChEBI" id="CHEBI:29950"/>
        <dbReference type="ChEBI" id="CHEBI:57287"/>
        <dbReference type="ChEBI" id="CHEBI:57379"/>
        <dbReference type="ChEBI" id="CHEBI:74151"/>
        <dbReference type="EC" id="2.3.1.225"/>
    </reaction>
</comment>
<evidence type="ECO:0000256" key="7">
    <source>
        <dbReference type="ARBA" id="ARBA00023288"/>
    </source>
</evidence>
<dbReference type="Pfam" id="PF01529">
    <property type="entry name" value="DHHC"/>
    <property type="match status" value="1"/>
</dbReference>
<keyword evidence="14" id="KW-1185">Reference proteome</keyword>
<evidence type="ECO:0000256" key="9">
    <source>
        <dbReference type="ARBA" id="ARBA00048048"/>
    </source>
</evidence>
<keyword evidence="5 10" id="KW-0472">Membrane</keyword>
<dbReference type="Proteomes" id="UP000215902">
    <property type="component" value="Unassembled WGS sequence"/>
</dbReference>
<accession>A0A267EUZ3</accession>
<comment type="caution">
    <text evidence="13">The sequence shown here is derived from an EMBL/GenBank/DDBJ whole genome shotgun (WGS) entry which is preliminary data.</text>
</comment>
<gene>
    <name evidence="13" type="ORF">BOX15_Mlig019090g2</name>
</gene>
<dbReference type="GO" id="GO:0005794">
    <property type="term" value="C:Golgi apparatus"/>
    <property type="evidence" value="ECO:0007669"/>
    <property type="project" value="TreeGrafter"/>
</dbReference>
<dbReference type="GO" id="GO:0006612">
    <property type="term" value="P:protein targeting to membrane"/>
    <property type="evidence" value="ECO:0007669"/>
    <property type="project" value="TreeGrafter"/>
</dbReference>
<evidence type="ECO:0000259" key="12">
    <source>
        <dbReference type="Pfam" id="PF01529"/>
    </source>
</evidence>
<feature type="region of interest" description="Disordered" evidence="11">
    <location>
        <begin position="288"/>
        <end position="340"/>
    </location>
</feature>
<evidence type="ECO:0000256" key="2">
    <source>
        <dbReference type="ARBA" id="ARBA00022679"/>
    </source>
</evidence>
<evidence type="ECO:0000256" key="1">
    <source>
        <dbReference type="ARBA" id="ARBA00004127"/>
    </source>
</evidence>
<evidence type="ECO:0000256" key="5">
    <source>
        <dbReference type="ARBA" id="ARBA00023136"/>
    </source>
</evidence>
<dbReference type="AlphaFoldDB" id="A0A267EUZ3"/>
<sequence>MSTEVHKVIFRLLCNTCCVKNKNRGSFLVTLTSLLLSSCLFFAVDCPALATAVSPCVPVAGAFLAAFVVSCLLATALTDPGVVPRPPPDEAEYFESLMPDERWVRSDKRKIAICGRSYDQKFCATCRLWRPPRAGHCSRCDNCVLRFDHHCFWVGNCIGARNYRQFFMFILGLQVYSLFVLFFSVYHLFGLPHGGDWKAFVNGIAQAPTSLINAIVAAATAGSMLIVLVYHAGLVCTELTTSEDSKQTFVVSSLREDDQTRANPFDRGCPANCSRILCGPFPPSLMRRVDGDLRQQGTPPPPPPTVWKSHRLSGDSQSKLLPSGEAELHSADSGNAYNLQ</sequence>
<dbReference type="GO" id="GO:0019706">
    <property type="term" value="F:protein-cysteine S-palmitoyltransferase activity"/>
    <property type="evidence" value="ECO:0007669"/>
    <property type="project" value="UniProtKB-EC"/>
</dbReference>
<dbReference type="PANTHER" id="PTHR22883:SF43">
    <property type="entry name" value="PALMITOYLTRANSFERASE APP"/>
    <property type="match status" value="1"/>
</dbReference>
<feature type="transmembrane region" description="Helical" evidence="10">
    <location>
        <begin position="209"/>
        <end position="230"/>
    </location>
</feature>